<protein>
    <submittedName>
        <fullName evidence="1">Uncharacterized protein</fullName>
    </submittedName>
</protein>
<dbReference type="AlphaFoldDB" id="A0A7K1SFH7"/>
<name>A0A7K1SFH7_9BACT</name>
<gene>
    <name evidence="1" type="ORF">GO755_20750</name>
</gene>
<organism evidence="1 2">
    <name type="scientific">Spirosoma arboris</name>
    <dbReference type="NCBI Taxonomy" id="2682092"/>
    <lineage>
        <taxon>Bacteria</taxon>
        <taxon>Pseudomonadati</taxon>
        <taxon>Bacteroidota</taxon>
        <taxon>Cytophagia</taxon>
        <taxon>Cytophagales</taxon>
        <taxon>Cytophagaceae</taxon>
        <taxon>Spirosoma</taxon>
    </lineage>
</organism>
<dbReference type="RefSeq" id="WP_157587194.1">
    <property type="nucleotide sequence ID" value="NZ_WPIN01000007.1"/>
</dbReference>
<accession>A0A7K1SFH7</accession>
<comment type="caution">
    <text evidence="1">The sequence shown here is derived from an EMBL/GenBank/DDBJ whole genome shotgun (WGS) entry which is preliminary data.</text>
</comment>
<keyword evidence="2" id="KW-1185">Reference proteome</keyword>
<reference evidence="1 2" key="1">
    <citation type="submission" date="2019-12" db="EMBL/GenBank/DDBJ databases">
        <title>Spirosoma sp. HMF4905 genome sequencing and assembly.</title>
        <authorList>
            <person name="Kang H."/>
            <person name="Cha I."/>
            <person name="Kim H."/>
            <person name="Joh K."/>
        </authorList>
    </citation>
    <scope>NUCLEOTIDE SEQUENCE [LARGE SCALE GENOMIC DNA]</scope>
    <source>
        <strain evidence="1 2">HMF4905</strain>
    </source>
</reference>
<sequence length="59" mass="6694">MEKSSEWLAMELQFEALAQAVPSRTVLALLYLEHGGDVVDDEALDLYNERIKRFDGIVP</sequence>
<evidence type="ECO:0000313" key="2">
    <source>
        <dbReference type="Proteomes" id="UP000436006"/>
    </source>
</evidence>
<evidence type="ECO:0000313" key="1">
    <source>
        <dbReference type="EMBL" id="MVM32484.1"/>
    </source>
</evidence>
<proteinExistence type="predicted"/>
<dbReference type="EMBL" id="WPIN01000007">
    <property type="protein sequence ID" value="MVM32484.1"/>
    <property type="molecule type" value="Genomic_DNA"/>
</dbReference>
<dbReference type="Proteomes" id="UP000436006">
    <property type="component" value="Unassembled WGS sequence"/>
</dbReference>